<dbReference type="EMBL" id="CAVMJV010000002">
    <property type="protein sequence ID" value="CAK5013201.1"/>
    <property type="molecule type" value="Genomic_DNA"/>
</dbReference>
<protein>
    <submittedName>
        <fullName evidence="1">Uncharacterized protein</fullName>
    </submittedName>
</protein>
<evidence type="ECO:0000313" key="1">
    <source>
        <dbReference type="EMBL" id="CAK5013201.1"/>
    </source>
</evidence>
<comment type="caution">
    <text evidence="1">The sequence shown here is derived from an EMBL/GenBank/DDBJ whole genome shotgun (WGS) entry which is preliminary data.</text>
</comment>
<organism evidence="1 2">
    <name type="scientific">Meloidogyne enterolobii</name>
    <name type="common">Root-knot nematode worm</name>
    <name type="synonym">Meloidogyne mayaguensis</name>
    <dbReference type="NCBI Taxonomy" id="390850"/>
    <lineage>
        <taxon>Eukaryota</taxon>
        <taxon>Metazoa</taxon>
        <taxon>Ecdysozoa</taxon>
        <taxon>Nematoda</taxon>
        <taxon>Chromadorea</taxon>
        <taxon>Rhabditida</taxon>
        <taxon>Tylenchina</taxon>
        <taxon>Tylenchomorpha</taxon>
        <taxon>Tylenchoidea</taxon>
        <taxon>Meloidogynidae</taxon>
        <taxon>Meloidogyninae</taxon>
        <taxon>Meloidogyne</taxon>
    </lineage>
</organism>
<accession>A0ACB0XQL2</accession>
<gene>
    <name evidence="1" type="ORF">MENTE1834_LOCUS2344</name>
</gene>
<reference evidence="1" key="1">
    <citation type="submission" date="2023-11" db="EMBL/GenBank/DDBJ databases">
        <authorList>
            <person name="Poullet M."/>
        </authorList>
    </citation>
    <scope>NUCLEOTIDE SEQUENCE</scope>
    <source>
        <strain evidence="1">E1834</strain>
    </source>
</reference>
<keyword evidence="2" id="KW-1185">Reference proteome</keyword>
<dbReference type="Proteomes" id="UP001497535">
    <property type="component" value="Unassembled WGS sequence"/>
</dbReference>
<proteinExistence type="predicted"/>
<sequence>MYKVLQKYTKKHKHEQHGSGAGEANEHYSRSRSEGSHLNGAGGRGLSPPAATNGYYSASREQHKTNGGIHHSGSQQQLRRTEEFHERSRSRGGDYRNGYSGRFGAENGSLPRGAVTERRNFYDAATGAHGFSENSSWETKEHFERKVQKGGQKAAAGTLGSRARLDQWGSGSGLAIERIADSSALHQERETSSPEPSFSSEARTTTSARDALLAWARRVISTYHPEVDVQNFSSNWRNGFAFDAILHYYRPELVNWEKVFFGIYKKYFIQCCS</sequence>
<evidence type="ECO:0000313" key="2">
    <source>
        <dbReference type="Proteomes" id="UP001497535"/>
    </source>
</evidence>
<name>A0ACB0XQL2_MELEN</name>